<feature type="domain" description="Anticodon-binding" evidence="2">
    <location>
        <begin position="2"/>
        <end position="74"/>
    </location>
</feature>
<evidence type="ECO:0000313" key="4">
    <source>
        <dbReference type="Proteomes" id="UP000054260"/>
    </source>
</evidence>
<accession>A0A101GX78</accession>
<comment type="caution">
    <text evidence="3">The sequence shown here is derived from an EMBL/GenBank/DDBJ whole genome shotgun (WGS) entry which is preliminary data.</text>
</comment>
<gene>
    <name evidence="3" type="ORF">XD86_1291</name>
</gene>
<dbReference type="Pfam" id="PF03129">
    <property type="entry name" value="HGTP_anticodon"/>
    <property type="match status" value="1"/>
</dbReference>
<dbReference type="InterPro" id="IPR036621">
    <property type="entry name" value="Anticodon-bd_dom_sf"/>
</dbReference>
<dbReference type="InterPro" id="IPR050062">
    <property type="entry name" value="Pro-tRNA_synthetase"/>
</dbReference>
<dbReference type="EMBL" id="LGGH01000242">
    <property type="protein sequence ID" value="KUK66178.1"/>
    <property type="molecule type" value="Genomic_DNA"/>
</dbReference>
<evidence type="ECO:0000313" key="3">
    <source>
        <dbReference type="EMBL" id="KUK66178.1"/>
    </source>
</evidence>
<dbReference type="SUPFAM" id="SSF52954">
    <property type="entry name" value="Class II aaRS ABD-related"/>
    <property type="match status" value="1"/>
</dbReference>
<keyword evidence="3" id="KW-0436">Ligase</keyword>
<evidence type="ECO:0000259" key="2">
    <source>
        <dbReference type="Pfam" id="PF03129"/>
    </source>
</evidence>
<dbReference type="PANTHER" id="PTHR42753">
    <property type="entry name" value="MITOCHONDRIAL RIBOSOME PROTEIN L39/PROLYL-TRNA LIGASE FAMILY MEMBER"/>
    <property type="match status" value="1"/>
</dbReference>
<dbReference type="PATRIC" id="fig|1236046.6.peg.245"/>
<dbReference type="Gene3D" id="3.40.50.800">
    <property type="entry name" value="Anticodon-binding domain"/>
    <property type="match status" value="1"/>
</dbReference>
<reference evidence="4" key="1">
    <citation type="journal article" date="2015" name="MBio">
        <title>Genome-Resolved Metagenomic Analysis Reveals Roles for Candidate Phyla and Other Microbial Community Members in Biogeochemical Transformations in Oil Reservoirs.</title>
        <authorList>
            <person name="Hu P."/>
            <person name="Tom L."/>
            <person name="Singh A."/>
            <person name="Thomas B.C."/>
            <person name="Baker B.J."/>
            <person name="Piceno Y.M."/>
            <person name="Andersen G.L."/>
            <person name="Banfield J.F."/>
        </authorList>
    </citation>
    <scope>NUCLEOTIDE SEQUENCE [LARGE SCALE GENOMIC DNA]</scope>
</reference>
<dbReference type="PANTHER" id="PTHR42753:SF2">
    <property type="entry name" value="PROLINE--TRNA LIGASE"/>
    <property type="match status" value="1"/>
</dbReference>
<protein>
    <submittedName>
        <fullName evidence="3">Proline--tRNA ligase</fullName>
    </submittedName>
</protein>
<feature type="non-terminal residue" evidence="3">
    <location>
        <position position="1"/>
    </location>
</feature>
<evidence type="ECO:0000256" key="1">
    <source>
        <dbReference type="ARBA" id="ARBA00023146"/>
    </source>
</evidence>
<proteinExistence type="predicted"/>
<organism evidence="3 4">
    <name type="scientific">Mesotoga infera</name>
    <dbReference type="NCBI Taxonomy" id="1236046"/>
    <lineage>
        <taxon>Bacteria</taxon>
        <taxon>Thermotogati</taxon>
        <taxon>Thermotogota</taxon>
        <taxon>Thermotogae</taxon>
        <taxon>Kosmotogales</taxon>
        <taxon>Kosmotogaceae</taxon>
        <taxon>Mesotoga</taxon>
    </lineage>
</organism>
<dbReference type="AlphaFoldDB" id="A0A101GX78"/>
<name>A0A101GX78_9BACT</name>
<dbReference type="Proteomes" id="UP000054260">
    <property type="component" value="Unassembled WGS sequence"/>
</dbReference>
<dbReference type="GO" id="GO:0006433">
    <property type="term" value="P:prolyl-tRNA aminoacylation"/>
    <property type="evidence" value="ECO:0007669"/>
    <property type="project" value="TreeGrafter"/>
</dbReference>
<dbReference type="GO" id="GO:0004827">
    <property type="term" value="F:proline-tRNA ligase activity"/>
    <property type="evidence" value="ECO:0007669"/>
    <property type="project" value="TreeGrafter"/>
</dbReference>
<sequence>SEEIYELLIKEGYDVLLDDREISPGMKFKDADLVGIPIRVTLGKKLQHRIVEVKARNEKKPLEVSIQGGLDLLLKEIRKELSVYRPVSMVGKE</sequence>
<dbReference type="InterPro" id="IPR004154">
    <property type="entry name" value="Anticodon-bd"/>
</dbReference>
<dbReference type="GO" id="GO:0005829">
    <property type="term" value="C:cytosol"/>
    <property type="evidence" value="ECO:0007669"/>
    <property type="project" value="TreeGrafter"/>
</dbReference>
<keyword evidence="1" id="KW-0030">Aminoacyl-tRNA synthetase</keyword>